<dbReference type="PANTHER" id="PTHR35579:SF6">
    <property type="entry name" value="DUF324 DOMAIN-CONTAINING PROTEIN"/>
    <property type="match status" value="1"/>
</dbReference>
<dbReference type="RefSeq" id="WP_369610216.1">
    <property type="nucleotide sequence ID" value="NZ_AP031322.1"/>
</dbReference>
<keyword evidence="1" id="KW-0051">Antiviral defense</keyword>
<dbReference type="AlphaFoldDB" id="A0AAT9GVN0"/>
<protein>
    <submittedName>
        <fullName evidence="3">RAMP superfamily CRISPR-associated protein</fullName>
    </submittedName>
</protein>
<proteinExistence type="predicted"/>
<sequence>MTTYLFRLYFLTPYGFRIGVKVEGENTLYALSYGEAFIIPATSWKGMFRRVSEMISSNTKSMEELYGFMDSEGKSKAGLVTFSDSVIKNAKVYTRPHVSIDRKKKTSLERSLFNEEIVYTDKVEVKAIVRGEHELWKNTLLFLRDVGYFIGQGKSRGIGYIKLDEEESVYAKAEIGKKAEFNPLKEFLK</sequence>
<evidence type="ECO:0000256" key="1">
    <source>
        <dbReference type="ARBA" id="ARBA00023118"/>
    </source>
</evidence>
<dbReference type="InterPro" id="IPR052216">
    <property type="entry name" value="CRISPR_Csm3_endoribonuclease"/>
</dbReference>
<dbReference type="EMBL" id="AP031322">
    <property type="protein sequence ID" value="BFH74738.1"/>
    <property type="molecule type" value="Genomic_DNA"/>
</dbReference>
<dbReference type="Pfam" id="PF03787">
    <property type="entry name" value="RAMPs"/>
    <property type="match status" value="1"/>
</dbReference>
<dbReference type="InterPro" id="IPR005537">
    <property type="entry name" value="RAMP_III_fam"/>
</dbReference>
<gene>
    <name evidence="3" type="ORF">SJAV_26820</name>
</gene>
<reference evidence="3" key="1">
    <citation type="submission" date="2024-03" db="EMBL/GenBank/DDBJ databases">
        <title>Complete genome sequence of Sulfurisphaera javensis strain KD-1.</title>
        <authorList>
            <person name="Sakai H."/>
            <person name="Nur N."/>
            <person name="Suwanto A."/>
            <person name="Kurosawa N."/>
        </authorList>
    </citation>
    <scope>NUCLEOTIDE SEQUENCE</scope>
    <source>
        <strain evidence="3">KD-1</strain>
    </source>
</reference>
<dbReference type="KEGG" id="sjv:SJAV_26820"/>
<feature type="domain" description="CRISPR type III-associated protein" evidence="2">
    <location>
        <begin position="8"/>
        <end position="162"/>
    </location>
</feature>
<dbReference type="PANTHER" id="PTHR35579">
    <property type="entry name" value="CRISPR SYSTEM CMS ENDORIBONUCLEASE CSM3"/>
    <property type="match status" value="1"/>
</dbReference>
<accession>A0AAT9GVN0</accession>
<name>A0AAT9GVN0_9CREN</name>
<dbReference type="GeneID" id="92355634"/>
<evidence type="ECO:0000259" key="2">
    <source>
        <dbReference type="Pfam" id="PF03787"/>
    </source>
</evidence>
<dbReference type="GO" id="GO:0051607">
    <property type="term" value="P:defense response to virus"/>
    <property type="evidence" value="ECO:0007669"/>
    <property type="project" value="UniProtKB-KW"/>
</dbReference>
<evidence type="ECO:0000313" key="3">
    <source>
        <dbReference type="EMBL" id="BFH74738.1"/>
    </source>
</evidence>
<organism evidence="3">
    <name type="scientific">Sulfurisphaera javensis</name>
    <dbReference type="NCBI Taxonomy" id="2049879"/>
    <lineage>
        <taxon>Archaea</taxon>
        <taxon>Thermoproteota</taxon>
        <taxon>Thermoprotei</taxon>
        <taxon>Sulfolobales</taxon>
        <taxon>Sulfolobaceae</taxon>
        <taxon>Sulfurisphaera</taxon>
    </lineage>
</organism>
<dbReference type="CDD" id="cd09726">
    <property type="entry name" value="RAMP_I_III"/>
    <property type="match status" value="1"/>
</dbReference>